<reference evidence="2" key="1">
    <citation type="submission" date="2021-10" db="EMBL/GenBank/DDBJ databases">
        <authorList>
            <person name="Piombo E."/>
        </authorList>
    </citation>
    <scope>NUCLEOTIDE SEQUENCE</scope>
</reference>
<evidence type="ECO:0000256" key="1">
    <source>
        <dbReference type="SAM" id="MobiDB-lite"/>
    </source>
</evidence>
<dbReference type="Proteomes" id="UP000696573">
    <property type="component" value="Unassembled WGS sequence"/>
</dbReference>
<name>A0A9N9VSW7_9HYPO</name>
<comment type="caution">
    <text evidence="2">The sequence shown here is derived from an EMBL/GenBank/DDBJ whole genome shotgun (WGS) entry which is preliminary data.</text>
</comment>
<proteinExistence type="predicted"/>
<dbReference type="OrthoDB" id="5152882at2759"/>
<feature type="compositionally biased region" description="Polar residues" evidence="1">
    <location>
        <begin position="267"/>
        <end position="293"/>
    </location>
</feature>
<protein>
    <recommendedName>
        <fullName evidence="4">RRM domain-containing protein</fullName>
    </recommendedName>
</protein>
<evidence type="ECO:0008006" key="4">
    <source>
        <dbReference type="Google" id="ProtNLM"/>
    </source>
</evidence>
<gene>
    <name evidence="2" type="ORF">CRHIZ90672A_00012992</name>
</gene>
<organism evidence="2 3">
    <name type="scientific">Clonostachys rhizophaga</name>
    <dbReference type="NCBI Taxonomy" id="160324"/>
    <lineage>
        <taxon>Eukaryota</taxon>
        <taxon>Fungi</taxon>
        <taxon>Dikarya</taxon>
        <taxon>Ascomycota</taxon>
        <taxon>Pezizomycotina</taxon>
        <taxon>Sordariomycetes</taxon>
        <taxon>Hypocreomycetidae</taxon>
        <taxon>Hypocreales</taxon>
        <taxon>Bionectriaceae</taxon>
        <taxon>Clonostachys</taxon>
    </lineage>
</organism>
<feature type="compositionally biased region" description="Low complexity" evidence="1">
    <location>
        <begin position="244"/>
        <end position="263"/>
    </location>
</feature>
<dbReference type="AlphaFoldDB" id="A0A9N9VSW7"/>
<sequence length="307" mass="31900">MANPPQFYKAKALKEALKPFEKNRRLICIRNINYSSDARQFEEACRKLLTIADDVKFLGKVYLGFDTRPDYIIALQQISEGFDFEGLKVVVERSGKGPNPKNQVASTPASSIAASASTPALAPAPAPAPAPDTATALSLALSLVSALAPVPAPALAPAPVPALALSPAAAPSENQPEAQMVAPTERLSVETIISYIDELATAPLPLLARAGEHARVSELVASLAAAFPETVKCLVEAPCFQSESAATGSASGSSTVPVSGAGPIEEPTTNATSCNNTVQTETAAAQSGDITMQSDKDGAESEGGWWW</sequence>
<keyword evidence="3" id="KW-1185">Reference proteome</keyword>
<dbReference type="EMBL" id="CABFNQ020000737">
    <property type="protein sequence ID" value="CAH0028912.1"/>
    <property type="molecule type" value="Genomic_DNA"/>
</dbReference>
<evidence type="ECO:0000313" key="2">
    <source>
        <dbReference type="EMBL" id="CAH0028912.1"/>
    </source>
</evidence>
<feature type="region of interest" description="Disordered" evidence="1">
    <location>
        <begin position="244"/>
        <end position="307"/>
    </location>
</feature>
<accession>A0A9N9VSW7</accession>
<evidence type="ECO:0000313" key="3">
    <source>
        <dbReference type="Proteomes" id="UP000696573"/>
    </source>
</evidence>